<sequence length="119" mass="13113">MLEERSGSARLSFSDRVRCLGGDVGRELVAGGDAAIVLIHREKGVKTIETKQEGGAERGSNAAKCSLLRNVATGVDAIPSLNCLSWSIEVHGRKQAPFYPVHSRQRERWMDGVARRRLR</sequence>
<gene>
    <name evidence="1" type="ORF">MHI_LOCUS707179</name>
</gene>
<evidence type="ECO:0000313" key="2">
    <source>
        <dbReference type="Proteomes" id="UP000752696"/>
    </source>
</evidence>
<accession>A0A6V7HD36</accession>
<dbReference type="EMBL" id="CAJDYZ010009796">
    <property type="protein sequence ID" value="CAD1477043.1"/>
    <property type="molecule type" value="Genomic_DNA"/>
</dbReference>
<comment type="caution">
    <text evidence="1">The sequence shown here is derived from an EMBL/GenBank/DDBJ whole genome shotgun (WGS) entry which is preliminary data.</text>
</comment>
<keyword evidence="2" id="KW-1185">Reference proteome</keyword>
<proteinExistence type="predicted"/>
<dbReference type="AlphaFoldDB" id="A0A6V7HD36"/>
<organism evidence="1 2">
    <name type="scientific">Heterotrigona itama</name>
    <dbReference type="NCBI Taxonomy" id="395501"/>
    <lineage>
        <taxon>Eukaryota</taxon>
        <taxon>Metazoa</taxon>
        <taxon>Ecdysozoa</taxon>
        <taxon>Arthropoda</taxon>
        <taxon>Hexapoda</taxon>
        <taxon>Insecta</taxon>
        <taxon>Pterygota</taxon>
        <taxon>Neoptera</taxon>
        <taxon>Endopterygota</taxon>
        <taxon>Hymenoptera</taxon>
        <taxon>Apocrita</taxon>
        <taxon>Aculeata</taxon>
        <taxon>Apoidea</taxon>
        <taxon>Anthophila</taxon>
        <taxon>Apidae</taxon>
        <taxon>Heterotrigona</taxon>
    </lineage>
</organism>
<name>A0A6V7HD36_9HYME</name>
<reference evidence="1" key="1">
    <citation type="submission" date="2020-07" db="EMBL/GenBank/DDBJ databases">
        <authorList>
            <person name="Nazaruddin N."/>
        </authorList>
    </citation>
    <scope>NUCLEOTIDE SEQUENCE</scope>
</reference>
<protein>
    <submittedName>
        <fullName evidence="1">Uncharacterized protein</fullName>
    </submittedName>
</protein>
<dbReference type="Proteomes" id="UP000752696">
    <property type="component" value="Unassembled WGS sequence"/>
</dbReference>
<evidence type="ECO:0000313" key="1">
    <source>
        <dbReference type="EMBL" id="CAD1477043.1"/>
    </source>
</evidence>
<feature type="non-terminal residue" evidence="1">
    <location>
        <position position="119"/>
    </location>
</feature>